<protein>
    <submittedName>
        <fullName evidence="1">Uncharacterized protein</fullName>
    </submittedName>
</protein>
<dbReference type="RefSeq" id="WP_012617455.1">
    <property type="nucleotide sequence ID" value="NC_011832.1"/>
</dbReference>
<name>B8GG62_METPE</name>
<organism evidence="1 2">
    <name type="scientific">Methanosphaerula palustris (strain ATCC BAA-1556 / DSM 19958 / E1-9c)</name>
    <dbReference type="NCBI Taxonomy" id="521011"/>
    <lineage>
        <taxon>Archaea</taxon>
        <taxon>Methanobacteriati</taxon>
        <taxon>Methanobacteriota</taxon>
        <taxon>Stenosarchaea group</taxon>
        <taxon>Methanomicrobia</taxon>
        <taxon>Methanomicrobiales</taxon>
        <taxon>Methanoregulaceae</taxon>
        <taxon>Methanosphaerula</taxon>
    </lineage>
</organism>
<dbReference type="EMBL" id="CP001338">
    <property type="protein sequence ID" value="ACL16136.1"/>
    <property type="molecule type" value="Genomic_DNA"/>
</dbReference>
<dbReference type="AlphaFoldDB" id="B8GG62"/>
<proteinExistence type="predicted"/>
<reference evidence="1 2" key="1">
    <citation type="journal article" date="2015" name="Genome Announc.">
        <title>Complete Genome Sequence of Methanosphaerula palustris E1-9CT, a Hydrogenotrophic Methanogen Isolated from a Minerotrophic Fen Peatland.</title>
        <authorList>
            <person name="Cadillo-Quiroz H."/>
            <person name="Browne P."/>
            <person name="Kyrpides N."/>
            <person name="Woyke T."/>
            <person name="Goodwin L."/>
            <person name="Detter C."/>
            <person name="Yavitt J.B."/>
            <person name="Zinder S.H."/>
        </authorList>
    </citation>
    <scope>NUCLEOTIDE SEQUENCE [LARGE SCALE GENOMIC DNA]</scope>
    <source>
        <strain evidence="2">ATCC BAA-1556 / DSM 19958 / E1-9c</strain>
    </source>
</reference>
<dbReference type="KEGG" id="mpl:Mpal_0774"/>
<gene>
    <name evidence="1" type="ordered locus">Mpal_0774</name>
</gene>
<dbReference type="Proteomes" id="UP000002457">
    <property type="component" value="Chromosome"/>
</dbReference>
<evidence type="ECO:0000313" key="1">
    <source>
        <dbReference type="EMBL" id="ACL16136.1"/>
    </source>
</evidence>
<dbReference type="GeneID" id="43500001"/>
<dbReference type="HOGENOM" id="CLU_2968499_0_0_2"/>
<accession>B8GG62</accession>
<keyword evidence="2" id="KW-1185">Reference proteome</keyword>
<evidence type="ECO:0000313" key="2">
    <source>
        <dbReference type="Proteomes" id="UP000002457"/>
    </source>
</evidence>
<sequence length="58" mass="6622">MDTHFVEEYALIGGEQAAPDPLRVRGAELRKTHEFDPDDAAVLDSCEREAAIYPKYKW</sequence>